<accession>A0ACC1RRV2</accession>
<proteinExistence type="predicted"/>
<evidence type="ECO:0000313" key="1">
    <source>
        <dbReference type="EMBL" id="KAJ3525471.1"/>
    </source>
</evidence>
<dbReference type="Proteomes" id="UP001148662">
    <property type="component" value="Unassembled WGS sequence"/>
</dbReference>
<comment type="caution">
    <text evidence="1">The sequence shown here is derived from an EMBL/GenBank/DDBJ whole genome shotgun (WGS) entry which is preliminary data.</text>
</comment>
<reference evidence="1" key="1">
    <citation type="submission" date="2022-07" db="EMBL/GenBank/DDBJ databases">
        <title>Genome Sequence of Phlebia brevispora.</title>
        <authorList>
            <person name="Buettner E."/>
        </authorList>
    </citation>
    <scope>NUCLEOTIDE SEQUENCE</scope>
    <source>
        <strain evidence="1">MPL23</strain>
    </source>
</reference>
<dbReference type="EMBL" id="JANHOG010002244">
    <property type="protein sequence ID" value="KAJ3525471.1"/>
    <property type="molecule type" value="Genomic_DNA"/>
</dbReference>
<keyword evidence="2" id="KW-1185">Reference proteome</keyword>
<protein>
    <submittedName>
        <fullName evidence="1">Uncharacterized protein</fullName>
    </submittedName>
</protein>
<organism evidence="1 2">
    <name type="scientific">Phlebia brevispora</name>
    <dbReference type="NCBI Taxonomy" id="194682"/>
    <lineage>
        <taxon>Eukaryota</taxon>
        <taxon>Fungi</taxon>
        <taxon>Dikarya</taxon>
        <taxon>Basidiomycota</taxon>
        <taxon>Agaricomycotina</taxon>
        <taxon>Agaricomycetes</taxon>
        <taxon>Polyporales</taxon>
        <taxon>Meruliaceae</taxon>
        <taxon>Phlebia</taxon>
    </lineage>
</organism>
<evidence type="ECO:0000313" key="2">
    <source>
        <dbReference type="Proteomes" id="UP001148662"/>
    </source>
</evidence>
<name>A0ACC1RRV2_9APHY</name>
<gene>
    <name evidence="1" type="ORF">NM688_g8398</name>
</gene>
<sequence>MDSNNTAFIPAAMSVSRTSASIKIALLLLTGVSAHFSLTPPRTAVQKTVTHTAPMKLRPFTTYRTDLVTPYSNPRTLF</sequence>